<comment type="caution">
    <text evidence="1">The sequence shown here is derived from an EMBL/GenBank/DDBJ whole genome shotgun (WGS) entry which is preliminary data.</text>
</comment>
<name>A0A9W8LTP8_9FUNG</name>
<proteinExistence type="predicted"/>
<dbReference type="AlphaFoldDB" id="A0A9W8LTP8"/>
<protein>
    <submittedName>
        <fullName evidence="1">Condensin complex non-SMC subunit Cnd1</fullName>
    </submittedName>
</protein>
<dbReference type="Proteomes" id="UP001140094">
    <property type="component" value="Unassembled WGS sequence"/>
</dbReference>
<dbReference type="OrthoDB" id="436262at2759"/>
<accession>A0A9W8LTP8</accession>
<evidence type="ECO:0000313" key="2">
    <source>
        <dbReference type="Proteomes" id="UP001140094"/>
    </source>
</evidence>
<reference evidence="1" key="1">
    <citation type="submission" date="2022-07" db="EMBL/GenBank/DDBJ databases">
        <title>Phylogenomic reconstructions and comparative analyses of Kickxellomycotina fungi.</title>
        <authorList>
            <person name="Reynolds N.K."/>
            <person name="Stajich J.E."/>
            <person name="Barry K."/>
            <person name="Grigoriev I.V."/>
            <person name="Crous P."/>
            <person name="Smith M.E."/>
        </authorList>
    </citation>
    <scope>NUCLEOTIDE SEQUENCE</scope>
    <source>
        <strain evidence="1">NRRL 1565</strain>
    </source>
</reference>
<evidence type="ECO:0000313" key="1">
    <source>
        <dbReference type="EMBL" id="KAJ2801983.1"/>
    </source>
</evidence>
<gene>
    <name evidence="1" type="primary">cnd1_1</name>
    <name evidence="1" type="ORF">H4R20_003453</name>
</gene>
<dbReference type="EMBL" id="JANBUO010000726">
    <property type="protein sequence ID" value="KAJ2801983.1"/>
    <property type="molecule type" value="Genomic_DNA"/>
</dbReference>
<organism evidence="1 2">
    <name type="scientific">Coemansia guatemalensis</name>
    <dbReference type="NCBI Taxonomy" id="2761395"/>
    <lineage>
        <taxon>Eukaryota</taxon>
        <taxon>Fungi</taxon>
        <taxon>Fungi incertae sedis</taxon>
        <taxon>Zoopagomycota</taxon>
        <taxon>Kickxellomycotina</taxon>
        <taxon>Kickxellomycetes</taxon>
        <taxon>Kickxellales</taxon>
        <taxon>Kickxellaceae</taxon>
        <taxon>Coemansia</taxon>
    </lineage>
</organism>
<feature type="non-terminal residue" evidence="1">
    <location>
        <position position="124"/>
    </location>
</feature>
<sequence length="124" mass="13783">MFNLHEQLISLQEGETEIQSGFSFDGIDNTIAKRTINSITDKLVVSGENITDAETFDLLMCFARDLAAIDPKLVARGLDMLVTGFENQIKQVASTMSTAGHDPTRHAEALDRYAFLFQWTIELG</sequence>
<keyword evidence="2" id="KW-1185">Reference proteome</keyword>